<evidence type="ECO:0000256" key="1">
    <source>
        <dbReference type="SAM" id="MobiDB-lite"/>
    </source>
</evidence>
<name>A0A1C1Z0I2_9HYPH</name>
<evidence type="ECO:0000256" key="2">
    <source>
        <dbReference type="SAM" id="Phobius"/>
    </source>
</evidence>
<comment type="caution">
    <text evidence="3">The sequence shown here is derived from an EMBL/GenBank/DDBJ whole genome shotgun (WGS) entry which is preliminary data.</text>
</comment>
<dbReference type="EMBL" id="LQZT01000001">
    <property type="protein sequence ID" value="OCW59156.1"/>
    <property type="molecule type" value="Genomic_DNA"/>
</dbReference>
<feature type="compositionally biased region" description="Basic and acidic residues" evidence="1">
    <location>
        <begin position="172"/>
        <end position="186"/>
    </location>
</feature>
<protein>
    <submittedName>
        <fullName evidence="3">Uncharacterized protein</fullName>
    </submittedName>
</protein>
<proteinExistence type="predicted"/>
<dbReference type="AlphaFoldDB" id="A0A1C1Z0I2"/>
<keyword evidence="2" id="KW-0812">Transmembrane</keyword>
<keyword evidence="4" id="KW-1185">Reference proteome</keyword>
<organism evidence="3 4">
    <name type="scientific">Hoeflea olei</name>
    <dbReference type="NCBI Taxonomy" id="1480615"/>
    <lineage>
        <taxon>Bacteria</taxon>
        <taxon>Pseudomonadati</taxon>
        <taxon>Pseudomonadota</taxon>
        <taxon>Alphaproteobacteria</taxon>
        <taxon>Hyphomicrobiales</taxon>
        <taxon>Rhizobiaceae</taxon>
        <taxon>Hoeflea</taxon>
    </lineage>
</organism>
<feature type="transmembrane region" description="Helical" evidence="2">
    <location>
        <begin position="227"/>
        <end position="250"/>
    </location>
</feature>
<sequence length="258" mass="27650">MTDPYIPRSSERRLADIVREVKIAAADRTDVVVDMRDADRARLELLAQEIKPLFDDIDPADDRFDFGISPGLQPRLWIDSVAHVHMGRDRRVYVFVRDTRLGRVIISDTSDMSRTADAVGRYIAERVIERERILSGDFEALKAANAGSGEGDVTADEDLAGEADEAAAEAKAGARAEDASAGETRDAGQPAQAPMPARVASYPATSADTEVASLTAAPRAQSRGSGFVLGASWFILGCVAGAAALVGAFWDRLSAMIN</sequence>
<dbReference type="STRING" id="1480615.AWJ14_08805"/>
<dbReference type="Proteomes" id="UP000094795">
    <property type="component" value="Unassembled WGS sequence"/>
</dbReference>
<dbReference type="OrthoDB" id="9808451at2"/>
<accession>A0A1C1Z0I2</accession>
<feature type="region of interest" description="Disordered" evidence="1">
    <location>
        <begin position="163"/>
        <end position="198"/>
    </location>
</feature>
<reference evidence="3 4" key="1">
    <citation type="submission" date="2015-12" db="EMBL/GenBank/DDBJ databases">
        <authorList>
            <person name="Shamseldin A."/>
            <person name="Moawad H."/>
            <person name="Abd El-Rahim W.M."/>
            <person name="Sadowsky M.J."/>
        </authorList>
    </citation>
    <scope>NUCLEOTIDE SEQUENCE [LARGE SCALE GENOMIC DNA]</scope>
    <source>
        <strain evidence="3 4">JC234</strain>
    </source>
</reference>
<keyword evidence="2" id="KW-0472">Membrane</keyword>
<gene>
    <name evidence="3" type="ORF">AWJ14_08805</name>
</gene>
<dbReference type="RefSeq" id="WP_066173327.1">
    <property type="nucleotide sequence ID" value="NZ_LQZT01000001.1"/>
</dbReference>
<keyword evidence="2" id="KW-1133">Transmembrane helix</keyword>
<evidence type="ECO:0000313" key="3">
    <source>
        <dbReference type="EMBL" id="OCW59156.1"/>
    </source>
</evidence>
<evidence type="ECO:0000313" key="4">
    <source>
        <dbReference type="Proteomes" id="UP000094795"/>
    </source>
</evidence>